<dbReference type="InterPro" id="IPR013115">
    <property type="entry name" value="HisG_C"/>
</dbReference>
<comment type="similarity">
    <text evidence="5 18">Belongs to the ATP phosphoribosyltransferase family. Long subfamily.</text>
</comment>
<evidence type="ECO:0000256" key="12">
    <source>
        <dbReference type="ARBA" id="ARBA00022723"/>
    </source>
</evidence>
<dbReference type="NCBIfam" id="TIGR03455">
    <property type="entry name" value="HisG_C-term"/>
    <property type="match status" value="1"/>
</dbReference>
<name>A0A1V6CE05_UNCT6</name>
<dbReference type="InterPro" id="IPR013820">
    <property type="entry name" value="ATP_PRibTrfase_cat"/>
</dbReference>
<dbReference type="GO" id="GO:0005524">
    <property type="term" value="F:ATP binding"/>
    <property type="evidence" value="ECO:0007669"/>
    <property type="project" value="UniProtKB-KW"/>
</dbReference>
<evidence type="ECO:0000256" key="16">
    <source>
        <dbReference type="ARBA" id="ARBA00023102"/>
    </source>
</evidence>
<dbReference type="Pfam" id="PF08029">
    <property type="entry name" value="HisG_C"/>
    <property type="match status" value="1"/>
</dbReference>
<dbReference type="PANTHER" id="PTHR21403:SF10">
    <property type="entry name" value="ATP PHOSPHORIBOSYLTRANSFERASE"/>
    <property type="match status" value="1"/>
</dbReference>
<evidence type="ECO:0000256" key="4">
    <source>
        <dbReference type="ARBA" id="ARBA00004667"/>
    </source>
</evidence>
<dbReference type="NCBIfam" id="TIGR00070">
    <property type="entry name" value="hisG"/>
    <property type="match status" value="1"/>
</dbReference>
<dbReference type="GO" id="GO:0000287">
    <property type="term" value="F:magnesium ion binding"/>
    <property type="evidence" value="ECO:0007669"/>
    <property type="project" value="UniProtKB-UniRule"/>
</dbReference>
<dbReference type="AlphaFoldDB" id="A0A1V6CE05"/>
<sequence>MKKLKLAIPKGSLQESTISLFTNAGFEVSSISRSYYLSFDDPEIDAVLIRAQEIPRYVQIGIFDAGISGKDWITENRADVKDICELCYAKHGLRPVKIVLAVPEKSEIKSVKDLNGKIIATELVNLTKDYLKRNNVQCDVEFSWGATEIKAGHLVDAIVEITETGTTISSHGLKIIEVIMESTPHFFANNNAWKNPWKREKIMKISLLLESALNASKKVGLKMNVQKKDITVILKRLPAIKKPTISRLSTKNWYAVETIIDKKEAKEIIPELKKLGASGIVEYNINKLVY</sequence>
<keyword evidence="9 18" id="KW-0028">Amino-acid biosynthesis</keyword>
<accession>A0A1V6CE05</accession>
<keyword evidence="8 18" id="KW-0963">Cytoplasm</keyword>
<dbReference type="Gene3D" id="3.30.70.120">
    <property type="match status" value="1"/>
</dbReference>
<evidence type="ECO:0000313" key="21">
    <source>
        <dbReference type="EMBL" id="OQB75120.1"/>
    </source>
</evidence>
<evidence type="ECO:0000256" key="10">
    <source>
        <dbReference type="ARBA" id="ARBA00022676"/>
    </source>
</evidence>
<dbReference type="PANTHER" id="PTHR21403">
    <property type="entry name" value="ATP PHOSPHORIBOSYLTRANSFERASE ATP-PRTASE"/>
    <property type="match status" value="1"/>
</dbReference>
<organism evidence="21">
    <name type="scientific">candidate division TA06 bacterium ADurb.Bin131</name>
    <dbReference type="NCBI Taxonomy" id="1852827"/>
    <lineage>
        <taxon>Bacteria</taxon>
        <taxon>Bacteria division TA06</taxon>
    </lineage>
</organism>
<evidence type="ECO:0000256" key="11">
    <source>
        <dbReference type="ARBA" id="ARBA00022679"/>
    </source>
</evidence>
<evidence type="ECO:0000256" key="7">
    <source>
        <dbReference type="ARBA" id="ARBA00020998"/>
    </source>
</evidence>
<gene>
    <name evidence="18 21" type="primary">hisG</name>
    <name evidence="21" type="ORF">BWX89_00145</name>
</gene>
<evidence type="ECO:0000256" key="6">
    <source>
        <dbReference type="ARBA" id="ARBA00011946"/>
    </source>
</evidence>
<evidence type="ECO:0000259" key="20">
    <source>
        <dbReference type="Pfam" id="PF08029"/>
    </source>
</evidence>
<comment type="pathway">
    <text evidence="4 18">Amino-acid biosynthesis; L-histidine biosynthesis; L-histidine from 5-phospho-alpha-D-ribose 1-diphosphate: step 1/9.</text>
</comment>
<proteinExistence type="inferred from homology"/>
<evidence type="ECO:0000256" key="14">
    <source>
        <dbReference type="ARBA" id="ARBA00022840"/>
    </source>
</evidence>
<feature type="domain" description="Histidine biosynthesis HisG C-terminal" evidence="20">
    <location>
        <begin position="215"/>
        <end position="287"/>
    </location>
</feature>
<reference evidence="21" key="1">
    <citation type="submission" date="2017-02" db="EMBL/GenBank/DDBJ databases">
        <title>Delving into the versatile metabolic prowess of the omnipresent phylum Bacteroidetes.</title>
        <authorList>
            <person name="Nobu M.K."/>
            <person name="Mei R."/>
            <person name="Narihiro T."/>
            <person name="Kuroda K."/>
            <person name="Liu W.-T."/>
        </authorList>
    </citation>
    <scope>NUCLEOTIDE SEQUENCE</scope>
    <source>
        <strain evidence="21">ADurb.Bin131</strain>
    </source>
</reference>
<keyword evidence="11 18" id="KW-0808">Transferase</keyword>
<dbReference type="InterPro" id="IPR011322">
    <property type="entry name" value="N-reg_PII-like_a/b"/>
</dbReference>
<evidence type="ECO:0000256" key="5">
    <source>
        <dbReference type="ARBA" id="ARBA00007955"/>
    </source>
</evidence>
<evidence type="ECO:0000256" key="8">
    <source>
        <dbReference type="ARBA" id="ARBA00022490"/>
    </source>
</evidence>
<dbReference type="Gene3D" id="3.40.190.10">
    <property type="entry name" value="Periplasmic binding protein-like II"/>
    <property type="match status" value="2"/>
</dbReference>
<dbReference type="UniPathway" id="UPA00031">
    <property type="reaction ID" value="UER00006"/>
</dbReference>
<comment type="activity regulation">
    <text evidence="18">Feedback inhibited by histidine.</text>
</comment>
<dbReference type="CDD" id="cd13593">
    <property type="entry name" value="PBP2_HisGL3"/>
    <property type="match status" value="1"/>
</dbReference>
<protein>
    <recommendedName>
        <fullName evidence="7 18">ATP phosphoribosyltransferase</fullName>
        <shortName evidence="18">ATP-PRT</shortName>
        <shortName evidence="18">ATP-PRTase</shortName>
        <ecNumber evidence="6 18">2.4.2.17</ecNumber>
    </recommendedName>
</protein>
<comment type="cofactor">
    <cofactor evidence="2 18">
        <name>Mg(2+)</name>
        <dbReference type="ChEBI" id="CHEBI:18420"/>
    </cofactor>
</comment>
<dbReference type="Pfam" id="PF01634">
    <property type="entry name" value="HisG"/>
    <property type="match status" value="1"/>
</dbReference>
<keyword evidence="12 18" id="KW-0479">Metal-binding</keyword>
<comment type="caution">
    <text evidence="21">The sequence shown here is derived from an EMBL/GenBank/DDBJ whole genome shotgun (WGS) entry which is preliminary data.</text>
</comment>
<evidence type="ECO:0000256" key="13">
    <source>
        <dbReference type="ARBA" id="ARBA00022741"/>
    </source>
</evidence>
<dbReference type="InterPro" id="IPR001348">
    <property type="entry name" value="ATP_PRibTrfase_HisG"/>
</dbReference>
<evidence type="ECO:0000259" key="19">
    <source>
        <dbReference type="Pfam" id="PF01634"/>
    </source>
</evidence>
<dbReference type="InterPro" id="IPR015867">
    <property type="entry name" value="N-reg_PII/ATP_PRibTrfase_C"/>
</dbReference>
<comment type="subcellular location">
    <subcellularLocation>
        <location evidence="3 18">Cytoplasm</location>
    </subcellularLocation>
</comment>
<comment type="function">
    <text evidence="17 18">Catalyzes the condensation of ATP and 5-phosphoribose 1-diphosphate to form N'-(5'-phosphoribosyl)-ATP (PR-ATP). Has a crucial role in the pathway because the rate of histidine biosynthesis seems to be controlled primarily by regulation of HisG enzymatic activity.</text>
</comment>
<evidence type="ECO:0000256" key="17">
    <source>
        <dbReference type="ARBA" id="ARBA00024861"/>
    </source>
</evidence>
<dbReference type="EMBL" id="MWDQ01000023">
    <property type="protein sequence ID" value="OQB75120.1"/>
    <property type="molecule type" value="Genomic_DNA"/>
</dbReference>
<dbReference type="GO" id="GO:0000105">
    <property type="term" value="P:L-histidine biosynthetic process"/>
    <property type="evidence" value="ECO:0007669"/>
    <property type="project" value="UniProtKB-UniRule"/>
</dbReference>
<keyword evidence="14 18" id="KW-0067">ATP-binding</keyword>
<dbReference type="FunFam" id="3.30.70.120:FF:000002">
    <property type="entry name" value="ATP phosphoribosyltransferase"/>
    <property type="match status" value="1"/>
</dbReference>
<evidence type="ECO:0000256" key="2">
    <source>
        <dbReference type="ARBA" id="ARBA00001946"/>
    </source>
</evidence>
<evidence type="ECO:0000256" key="18">
    <source>
        <dbReference type="HAMAP-Rule" id="MF_00079"/>
    </source>
</evidence>
<evidence type="ECO:0000256" key="1">
    <source>
        <dbReference type="ARBA" id="ARBA00000915"/>
    </source>
</evidence>
<comment type="catalytic activity">
    <reaction evidence="1 18">
        <text>1-(5-phospho-beta-D-ribosyl)-ATP + diphosphate = 5-phospho-alpha-D-ribose 1-diphosphate + ATP</text>
        <dbReference type="Rhea" id="RHEA:18473"/>
        <dbReference type="ChEBI" id="CHEBI:30616"/>
        <dbReference type="ChEBI" id="CHEBI:33019"/>
        <dbReference type="ChEBI" id="CHEBI:58017"/>
        <dbReference type="ChEBI" id="CHEBI:73183"/>
        <dbReference type="EC" id="2.4.2.17"/>
    </reaction>
</comment>
<dbReference type="Proteomes" id="UP000485562">
    <property type="component" value="Unassembled WGS sequence"/>
</dbReference>
<evidence type="ECO:0000256" key="9">
    <source>
        <dbReference type="ARBA" id="ARBA00022605"/>
    </source>
</evidence>
<dbReference type="SUPFAM" id="SSF53850">
    <property type="entry name" value="Periplasmic binding protein-like II"/>
    <property type="match status" value="1"/>
</dbReference>
<dbReference type="SUPFAM" id="SSF54913">
    <property type="entry name" value="GlnB-like"/>
    <property type="match status" value="1"/>
</dbReference>
<dbReference type="EC" id="2.4.2.17" evidence="6 18"/>
<keyword evidence="13 18" id="KW-0547">Nucleotide-binding</keyword>
<dbReference type="HAMAP" id="MF_00079">
    <property type="entry name" value="HisG_Long"/>
    <property type="match status" value="1"/>
</dbReference>
<dbReference type="InterPro" id="IPR020621">
    <property type="entry name" value="ATP-PRT_HisG_long"/>
</dbReference>
<dbReference type="GO" id="GO:0003879">
    <property type="term" value="F:ATP phosphoribosyltransferase activity"/>
    <property type="evidence" value="ECO:0007669"/>
    <property type="project" value="UniProtKB-UniRule"/>
</dbReference>
<feature type="domain" description="ATP phosphoribosyltransferase catalytic" evidence="19">
    <location>
        <begin position="50"/>
        <end position="207"/>
    </location>
</feature>
<evidence type="ECO:0000256" key="3">
    <source>
        <dbReference type="ARBA" id="ARBA00004496"/>
    </source>
</evidence>
<keyword evidence="15 18" id="KW-0460">Magnesium</keyword>
<dbReference type="GO" id="GO:0005737">
    <property type="term" value="C:cytoplasm"/>
    <property type="evidence" value="ECO:0007669"/>
    <property type="project" value="UniProtKB-SubCell"/>
</dbReference>
<keyword evidence="10 18" id="KW-0328">Glycosyltransferase</keyword>
<keyword evidence="16 18" id="KW-0368">Histidine biosynthesis</keyword>
<evidence type="ECO:0000256" key="15">
    <source>
        <dbReference type="ARBA" id="ARBA00022842"/>
    </source>
</evidence>